<dbReference type="EMBL" id="JARKIK010000059">
    <property type="protein sequence ID" value="KAK8731827.1"/>
    <property type="molecule type" value="Genomic_DNA"/>
</dbReference>
<organism evidence="7 8">
    <name type="scientific">Cherax quadricarinatus</name>
    <name type="common">Australian red claw crayfish</name>
    <dbReference type="NCBI Taxonomy" id="27406"/>
    <lineage>
        <taxon>Eukaryota</taxon>
        <taxon>Metazoa</taxon>
        <taxon>Ecdysozoa</taxon>
        <taxon>Arthropoda</taxon>
        <taxon>Crustacea</taxon>
        <taxon>Multicrustacea</taxon>
        <taxon>Malacostraca</taxon>
        <taxon>Eumalacostraca</taxon>
        <taxon>Eucarida</taxon>
        <taxon>Decapoda</taxon>
        <taxon>Pleocyemata</taxon>
        <taxon>Astacidea</taxon>
        <taxon>Parastacoidea</taxon>
        <taxon>Parastacidae</taxon>
        <taxon>Cherax</taxon>
    </lineage>
</organism>
<dbReference type="InterPro" id="IPR036259">
    <property type="entry name" value="MFS_trans_sf"/>
</dbReference>
<reference evidence="7 8" key="1">
    <citation type="journal article" date="2024" name="BMC Genomics">
        <title>Genome assembly of redclaw crayfish (Cherax quadricarinatus) provides insights into its immune adaptation and hypoxia tolerance.</title>
        <authorList>
            <person name="Liu Z."/>
            <person name="Zheng J."/>
            <person name="Li H."/>
            <person name="Fang K."/>
            <person name="Wang S."/>
            <person name="He J."/>
            <person name="Zhou D."/>
            <person name="Weng S."/>
            <person name="Chi M."/>
            <person name="Gu Z."/>
            <person name="He J."/>
            <person name="Li F."/>
            <person name="Wang M."/>
        </authorList>
    </citation>
    <scope>NUCLEOTIDE SEQUENCE [LARGE SCALE GENOMIC DNA]</scope>
    <source>
        <strain evidence="7">ZL_2023a</strain>
    </source>
</reference>
<keyword evidence="4 5" id="KW-0472">Membrane</keyword>
<dbReference type="PROSITE" id="PS50850">
    <property type="entry name" value="MFS"/>
    <property type="match status" value="1"/>
</dbReference>
<evidence type="ECO:0000313" key="8">
    <source>
        <dbReference type="Proteomes" id="UP001445076"/>
    </source>
</evidence>
<proteinExistence type="predicted"/>
<sequence>MAEKTLIQQESECTVPSVIISENVESHVKPRVTRWMVVSVVTTMLGSCLPAGYCIGVINTPQEIIRSWVKSVILEKYNSELSLTQEVSLWSVIVAIFVAGATIGSSFGAGLADRIGRRASLLVNHWLCICSALLLMCCKMMGSVEMLIIGRFTSGICSGQRKCVCFYHRGTY</sequence>
<dbReference type="InterPro" id="IPR045263">
    <property type="entry name" value="GLUT"/>
</dbReference>
<evidence type="ECO:0000313" key="7">
    <source>
        <dbReference type="EMBL" id="KAK8731827.1"/>
    </source>
</evidence>
<dbReference type="GO" id="GO:0016020">
    <property type="term" value="C:membrane"/>
    <property type="evidence" value="ECO:0007669"/>
    <property type="project" value="UniProtKB-SubCell"/>
</dbReference>
<feature type="transmembrane region" description="Helical" evidence="5">
    <location>
        <begin position="121"/>
        <end position="142"/>
    </location>
</feature>
<evidence type="ECO:0000256" key="1">
    <source>
        <dbReference type="ARBA" id="ARBA00004141"/>
    </source>
</evidence>
<dbReference type="PANTHER" id="PTHR23503:SF127">
    <property type="entry name" value="FI08437P-RELATED"/>
    <property type="match status" value="1"/>
</dbReference>
<dbReference type="InterPro" id="IPR020846">
    <property type="entry name" value="MFS_dom"/>
</dbReference>
<gene>
    <name evidence="7" type="ORF">OTU49_007287</name>
</gene>
<evidence type="ECO:0000256" key="5">
    <source>
        <dbReference type="SAM" id="Phobius"/>
    </source>
</evidence>
<dbReference type="Proteomes" id="UP001445076">
    <property type="component" value="Unassembled WGS sequence"/>
</dbReference>
<dbReference type="AlphaFoldDB" id="A0AAW0WJP7"/>
<evidence type="ECO:0000256" key="4">
    <source>
        <dbReference type="ARBA" id="ARBA00023136"/>
    </source>
</evidence>
<accession>A0AAW0WJP7</accession>
<comment type="caution">
    <text evidence="7">The sequence shown here is derived from an EMBL/GenBank/DDBJ whole genome shotgun (WGS) entry which is preliminary data.</text>
</comment>
<evidence type="ECO:0000259" key="6">
    <source>
        <dbReference type="PROSITE" id="PS50850"/>
    </source>
</evidence>
<dbReference type="InterPro" id="IPR005828">
    <property type="entry name" value="MFS_sugar_transport-like"/>
</dbReference>
<feature type="transmembrane region" description="Helical" evidence="5">
    <location>
        <begin position="35"/>
        <end position="58"/>
    </location>
</feature>
<name>A0AAW0WJP7_CHEQU</name>
<evidence type="ECO:0000256" key="3">
    <source>
        <dbReference type="ARBA" id="ARBA00022989"/>
    </source>
</evidence>
<evidence type="ECO:0000256" key="2">
    <source>
        <dbReference type="ARBA" id="ARBA00022692"/>
    </source>
</evidence>
<comment type="subcellular location">
    <subcellularLocation>
        <location evidence="1">Membrane</location>
        <topology evidence="1">Multi-pass membrane protein</topology>
    </subcellularLocation>
</comment>
<dbReference type="Gene3D" id="1.20.1250.20">
    <property type="entry name" value="MFS general substrate transporter like domains"/>
    <property type="match status" value="1"/>
</dbReference>
<keyword evidence="2 5" id="KW-0812">Transmembrane</keyword>
<dbReference type="PANTHER" id="PTHR23503">
    <property type="entry name" value="SOLUTE CARRIER FAMILY 2"/>
    <property type="match status" value="1"/>
</dbReference>
<feature type="transmembrane region" description="Helical" evidence="5">
    <location>
        <begin position="87"/>
        <end position="109"/>
    </location>
</feature>
<protein>
    <recommendedName>
        <fullName evidence="6">Major facilitator superfamily (MFS) profile domain-containing protein</fullName>
    </recommendedName>
</protein>
<dbReference type="GO" id="GO:0015149">
    <property type="term" value="F:hexose transmembrane transporter activity"/>
    <property type="evidence" value="ECO:0007669"/>
    <property type="project" value="TreeGrafter"/>
</dbReference>
<keyword evidence="8" id="KW-1185">Reference proteome</keyword>
<feature type="domain" description="Major facilitator superfamily (MFS) profile" evidence="6">
    <location>
        <begin position="40"/>
        <end position="172"/>
    </location>
</feature>
<keyword evidence="3 5" id="KW-1133">Transmembrane helix</keyword>
<dbReference type="SUPFAM" id="SSF103473">
    <property type="entry name" value="MFS general substrate transporter"/>
    <property type="match status" value="1"/>
</dbReference>
<dbReference type="Pfam" id="PF00083">
    <property type="entry name" value="Sugar_tr"/>
    <property type="match status" value="1"/>
</dbReference>